<dbReference type="RefSeq" id="WP_102266484.1">
    <property type="nucleotide sequence ID" value="NZ_CALVCM010000008.1"/>
</dbReference>
<proteinExistence type="predicted"/>
<evidence type="ECO:0000313" key="2">
    <source>
        <dbReference type="EMBL" id="MCQ5121459.1"/>
    </source>
</evidence>
<feature type="transmembrane region" description="Helical" evidence="1">
    <location>
        <begin position="6"/>
        <end position="24"/>
    </location>
</feature>
<comment type="caution">
    <text evidence="2">The sequence shown here is derived from an EMBL/GenBank/DDBJ whole genome shotgun (WGS) entry which is preliminary data.</text>
</comment>
<dbReference type="EMBL" id="JANGCH010000004">
    <property type="protein sequence ID" value="MCQ5121459.1"/>
    <property type="molecule type" value="Genomic_DNA"/>
</dbReference>
<reference evidence="2 3" key="1">
    <citation type="submission" date="2022-06" db="EMBL/GenBank/DDBJ databases">
        <title>Isolation of gut microbiota from human fecal samples.</title>
        <authorList>
            <person name="Pamer E.G."/>
            <person name="Barat B."/>
            <person name="Waligurski E."/>
            <person name="Medina S."/>
            <person name="Paddock L."/>
            <person name="Mostad J."/>
        </authorList>
    </citation>
    <scope>NUCLEOTIDE SEQUENCE [LARGE SCALE GENOMIC DNA]</scope>
    <source>
        <strain evidence="2 3">DFI.6.1</strain>
    </source>
</reference>
<name>A0ABT1SJQ9_9FIRM</name>
<keyword evidence="1" id="KW-0472">Membrane</keyword>
<keyword evidence="1" id="KW-0812">Transmembrane</keyword>
<dbReference type="Proteomes" id="UP001524435">
    <property type="component" value="Unassembled WGS sequence"/>
</dbReference>
<evidence type="ECO:0000313" key="3">
    <source>
        <dbReference type="Proteomes" id="UP001524435"/>
    </source>
</evidence>
<keyword evidence="1" id="KW-1133">Transmembrane helix</keyword>
<keyword evidence="3" id="KW-1185">Reference proteome</keyword>
<organism evidence="2 3">
    <name type="scientific">Massilicoli timonensis</name>
    <dbReference type="NCBI Taxonomy" id="2015901"/>
    <lineage>
        <taxon>Bacteria</taxon>
        <taxon>Bacillati</taxon>
        <taxon>Bacillota</taxon>
        <taxon>Erysipelotrichia</taxon>
        <taxon>Erysipelotrichales</taxon>
        <taxon>Erysipelotrichaceae</taxon>
        <taxon>Massilicoli</taxon>
    </lineage>
</organism>
<gene>
    <name evidence="2" type="ORF">NE663_04205</name>
</gene>
<accession>A0ABT1SJQ9</accession>
<sequence>MKKYLVAFVIGTILVGVGIAMMVYDLKDFRFIETDDYRRLSYVNAYTYRNDHQLDIDDHIKVRYVQNDALADNEIRIYAPVSMRVKEKGNELEIDYDGFDFHDFQRFYDPLLSNLKNKVWYYSDDYDQHTVVIEYKGSMVR</sequence>
<evidence type="ECO:0000256" key="1">
    <source>
        <dbReference type="SAM" id="Phobius"/>
    </source>
</evidence>
<protein>
    <submittedName>
        <fullName evidence="2">Uncharacterized protein</fullName>
    </submittedName>
</protein>